<evidence type="ECO:0000256" key="6">
    <source>
        <dbReference type="SAM" id="MobiDB-lite"/>
    </source>
</evidence>
<dbReference type="Pfam" id="PF01520">
    <property type="entry name" value="Amidase_3"/>
    <property type="match status" value="1"/>
</dbReference>
<evidence type="ECO:0000256" key="1">
    <source>
        <dbReference type="ARBA" id="ARBA00001561"/>
    </source>
</evidence>
<feature type="signal peptide" evidence="7">
    <location>
        <begin position="1"/>
        <end position="18"/>
    </location>
</feature>
<dbReference type="EC" id="3.5.1.28" evidence="3"/>
<dbReference type="GO" id="GO:0008745">
    <property type="term" value="F:N-acetylmuramoyl-L-alanine amidase activity"/>
    <property type="evidence" value="ECO:0007669"/>
    <property type="project" value="UniProtKB-EC"/>
</dbReference>
<comment type="similarity">
    <text evidence="2">Belongs to the N-acetylmuramoyl-L-alanine amidase 3 family.</text>
</comment>
<evidence type="ECO:0000259" key="8">
    <source>
        <dbReference type="PROSITE" id="PS51782"/>
    </source>
</evidence>
<feature type="domain" description="LysM" evidence="8">
    <location>
        <begin position="376"/>
        <end position="419"/>
    </location>
</feature>
<dbReference type="SMART" id="SM00646">
    <property type="entry name" value="Ami_3"/>
    <property type="match status" value="1"/>
</dbReference>
<keyword evidence="7" id="KW-0732">Signal</keyword>
<feature type="compositionally biased region" description="Basic and acidic residues" evidence="6">
    <location>
        <begin position="360"/>
        <end position="377"/>
    </location>
</feature>
<dbReference type="Gene3D" id="3.40.630.40">
    <property type="entry name" value="Zn-dependent exopeptidases"/>
    <property type="match status" value="1"/>
</dbReference>
<dbReference type="InterPro" id="IPR050695">
    <property type="entry name" value="N-acetylmuramoyl_amidase_3"/>
</dbReference>
<dbReference type="SUPFAM" id="SSF53187">
    <property type="entry name" value="Zn-dependent exopeptidases"/>
    <property type="match status" value="1"/>
</dbReference>
<keyword evidence="10" id="KW-1185">Reference proteome</keyword>
<feature type="region of interest" description="Disordered" evidence="6">
    <location>
        <begin position="482"/>
        <end position="572"/>
    </location>
</feature>
<accession>A0ABY6TIQ9</accession>
<dbReference type="PROSITE" id="PS51782">
    <property type="entry name" value="LYSM"/>
    <property type="match status" value="4"/>
</dbReference>
<dbReference type="InterPro" id="IPR036779">
    <property type="entry name" value="LysM_dom_sf"/>
</dbReference>
<proteinExistence type="inferred from homology"/>
<evidence type="ECO:0000256" key="3">
    <source>
        <dbReference type="ARBA" id="ARBA00011901"/>
    </source>
</evidence>
<feature type="domain" description="LysM" evidence="8">
    <location>
        <begin position="447"/>
        <end position="490"/>
    </location>
</feature>
<comment type="catalytic activity">
    <reaction evidence="1">
        <text>Hydrolyzes the link between N-acetylmuramoyl residues and L-amino acid residues in certain cell-wall glycopeptides.</text>
        <dbReference type="EC" id="3.5.1.28"/>
    </reaction>
</comment>
<feature type="compositionally biased region" description="Basic and acidic residues" evidence="6">
    <location>
        <begin position="427"/>
        <end position="448"/>
    </location>
</feature>
<reference evidence="9 10" key="1">
    <citation type="submission" date="2019-05" db="EMBL/GenBank/DDBJ databases">
        <authorList>
            <consortium name="Pathogen Informatics"/>
        </authorList>
    </citation>
    <scope>NUCLEOTIDE SEQUENCE [LARGE SCALE GENOMIC DNA]</scope>
    <source>
        <strain evidence="9 10">NM319</strain>
    </source>
</reference>
<evidence type="ECO:0000313" key="9">
    <source>
        <dbReference type="EMBL" id="VTU06388.1"/>
    </source>
</evidence>
<dbReference type="InterPro" id="IPR018392">
    <property type="entry name" value="LysM"/>
</dbReference>
<evidence type="ECO:0000256" key="5">
    <source>
        <dbReference type="ARBA" id="ARBA00023316"/>
    </source>
</evidence>
<dbReference type="CDD" id="cd00118">
    <property type="entry name" value="LysM"/>
    <property type="match status" value="4"/>
</dbReference>
<feature type="region of interest" description="Disordered" evidence="6">
    <location>
        <begin position="357"/>
        <end position="377"/>
    </location>
</feature>
<dbReference type="PANTHER" id="PTHR30404">
    <property type="entry name" value="N-ACETYLMURAMOYL-L-ALANINE AMIDASE"/>
    <property type="match status" value="1"/>
</dbReference>
<feature type="domain" description="LysM" evidence="8">
    <location>
        <begin position="571"/>
        <end position="616"/>
    </location>
</feature>
<dbReference type="SUPFAM" id="SSF54106">
    <property type="entry name" value="LysM domain"/>
    <property type="match status" value="3"/>
</dbReference>
<dbReference type="PANTHER" id="PTHR30404:SF6">
    <property type="entry name" value="N-ACETYLMURAMOYL-L-ALANINE AMIDASE AMIB"/>
    <property type="match status" value="1"/>
</dbReference>
<dbReference type="GeneID" id="86154796"/>
<organism evidence="9 10">
    <name type="scientific">Actinobacillus porcinus</name>
    <dbReference type="NCBI Taxonomy" id="51048"/>
    <lineage>
        <taxon>Bacteria</taxon>
        <taxon>Pseudomonadati</taxon>
        <taxon>Pseudomonadota</taxon>
        <taxon>Gammaproteobacteria</taxon>
        <taxon>Pasteurellales</taxon>
        <taxon>Pasteurellaceae</taxon>
        <taxon>Actinobacillus</taxon>
    </lineage>
</organism>
<name>A0ABY6TIQ9_9PAST</name>
<feature type="region of interest" description="Disordered" evidence="6">
    <location>
        <begin position="422"/>
        <end position="448"/>
    </location>
</feature>
<dbReference type="RefSeq" id="WP_135709250.1">
    <property type="nucleotide sequence ID" value="NZ_CABFKI010000002.1"/>
</dbReference>
<feature type="compositionally biased region" description="Basic and acidic residues" evidence="6">
    <location>
        <begin position="495"/>
        <end position="544"/>
    </location>
</feature>
<keyword evidence="5" id="KW-0961">Cell wall biogenesis/degradation</keyword>
<evidence type="ECO:0000313" key="10">
    <source>
        <dbReference type="Proteomes" id="UP000308167"/>
    </source>
</evidence>
<dbReference type="Gene3D" id="3.10.350.10">
    <property type="entry name" value="LysM domain"/>
    <property type="match status" value="3"/>
</dbReference>
<evidence type="ECO:0000256" key="4">
    <source>
        <dbReference type="ARBA" id="ARBA00022801"/>
    </source>
</evidence>
<evidence type="ECO:0000256" key="2">
    <source>
        <dbReference type="ARBA" id="ARBA00010860"/>
    </source>
</evidence>
<feature type="compositionally biased region" description="Basic and acidic residues" evidence="6">
    <location>
        <begin position="552"/>
        <end position="566"/>
    </location>
</feature>
<dbReference type="CDD" id="cd02696">
    <property type="entry name" value="MurNAc-LAA"/>
    <property type="match status" value="1"/>
</dbReference>
<dbReference type="Pfam" id="PF01476">
    <property type="entry name" value="LysM"/>
    <property type="match status" value="4"/>
</dbReference>
<protein>
    <recommendedName>
        <fullName evidence="3">N-acetylmuramoyl-L-alanine amidase</fullName>
        <ecNumber evidence="3">3.5.1.28</ecNumber>
    </recommendedName>
</protein>
<evidence type="ECO:0000256" key="7">
    <source>
        <dbReference type="SAM" id="SignalP"/>
    </source>
</evidence>
<comment type="caution">
    <text evidence="9">The sequence shown here is derived from an EMBL/GenBank/DDBJ whole genome shotgun (WGS) entry which is preliminary data.</text>
</comment>
<feature type="region of interest" description="Disordered" evidence="6">
    <location>
        <begin position="263"/>
        <end position="309"/>
    </location>
</feature>
<dbReference type="SMART" id="SM00257">
    <property type="entry name" value="LysM"/>
    <property type="match status" value="4"/>
</dbReference>
<dbReference type="InterPro" id="IPR002508">
    <property type="entry name" value="MurNAc-LAA_cat"/>
</dbReference>
<feature type="chain" id="PRO_5045897461" description="N-acetylmuramoyl-L-alanine amidase" evidence="7">
    <location>
        <begin position="19"/>
        <end position="618"/>
    </location>
</feature>
<dbReference type="Proteomes" id="UP000308167">
    <property type="component" value="Unassembled WGS sequence"/>
</dbReference>
<keyword evidence="4 9" id="KW-0378">Hydrolase</keyword>
<gene>
    <name evidence="9" type="primary">amiB</name>
    <name evidence="9" type="ORF">SAMEA1410922_00388</name>
</gene>
<feature type="domain" description="LysM" evidence="8">
    <location>
        <begin position="309"/>
        <end position="352"/>
    </location>
</feature>
<sequence length="618" mass="69253">MKKIVLFFTALLTLTVQAQPWTIAIDPGHGGKDPGAISRNMRLYEKNITLSIARELKGFLDKDPNFRAVLTRTGDYYISVPERSEIARHKKANYLISIHADSSENPALRGASVWVLSNRRANDEMGQWLEDHEKQSELLGGAGNVLAEHSNEKYLNQTVLDLQFGHSQRVGYELGNAILRNFAKITTLSRNNPQHASLGVLRSPDIPSVLVETGFLSNAEEEAKLSTPSYRRRIAYIIYQGIVDYRKRNGGLDVNTSVKAPDIKEKKSEKNESVSPVDKDDKKAKESPKENNKDNKDKATEKGIKDSGIKHTVKSGERLDIIAKKYNVKADDIVKLNQLKRKELFIGQSLRIPDNGKSAVKTEEKSPKSTLKDSGIKHTVKSGERLDTIAKKYDVKADDIVELNQLKRKELFIGQSLRIPDNGKSAVKTEEKSTEKSPKSTIKDSGIKHTVKSGERLDTIAKKYGVKVDDIVELNQLKRKELRIGEKINIPAATKAEKTVEVKSAQEKTTAQEKKTTKEKQTESKPNPQKEKATKNTKKEESNVKKTSNAKNSRDDSKNSKTKADKTQTVPKYHVMEKDQTIYAVGRLYNISPEKILKLNPKLKNGKAIAGQKIQLKE</sequence>
<dbReference type="EMBL" id="CABFKI010000002">
    <property type="protein sequence ID" value="VTU06388.1"/>
    <property type="molecule type" value="Genomic_DNA"/>
</dbReference>